<keyword evidence="3" id="KW-1185">Reference proteome</keyword>
<dbReference type="EMBL" id="QZCW01000001">
    <property type="protein sequence ID" value="MCW5320068.1"/>
    <property type="molecule type" value="Genomic_DNA"/>
</dbReference>
<feature type="region of interest" description="Disordered" evidence="1">
    <location>
        <begin position="80"/>
        <end position="107"/>
    </location>
</feature>
<feature type="region of interest" description="Disordered" evidence="1">
    <location>
        <begin position="1"/>
        <end position="35"/>
    </location>
</feature>
<evidence type="ECO:0000256" key="1">
    <source>
        <dbReference type="SAM" id="MobiDB-lite"/>
    </source>
</evidence>
<accession>A0ABT3KP24</accession>
<evidence type="ECO:0000313" key="3">
    <source>
        <dbReference type="Proteomes" id="UP001208935"/>
    </source>
</evidence>
<name>A0ABT3KP24_9BURK</name>
<proteinExistence type="predicted"/>
<organism evidence="2 3">
    <name type="scientific">Verminephrobacter aporrectodeae subsp. tuberculatae</name>
    <dbReference type="NCBI Taxonomy" id="1110392"/>
    <lineage>
        <taxon>Bacteria</taxon>
        <taxon>Pseudomonadati</taxon>
        <taxon>Pseudomonadota</taxon>
        <taxon>Betaproteobacteria</taxon>
        <taxon>Burkholderiales</taxon>
        <taxon>Comamonadaceae</taxon>
        <taxon>Verminephrobacter</taxon>
    </lineage>
</organism>
<evidence type="ECO:0000313" key="2">
    <source>
        <dbReference type="EMBL" id="MCW5320068.1"/>
    </source>
</evidence>
<dbReference type="Proteomes" id="UP001208935">
    <property type="component" value="Unassembled WGS sequence"/>
</dbReference>
<feature type="compositionally biased region" description="Polar residues" evidence="1">
    <location>
        <begin position="9"/>
        <end position="35"/>
    </location>
</feature>
<comment type="caution">
    <text evidence="2">The sequence shown here is derived from an EMBL/GenBank/DDBJ whole genome shotgun (WGS) entry which is preliminary data.</text>
</comment>
<reference evidence="3" key="1">
    <citation type="submission" date="2023-07" db="EMBL/GenBank/DDBJ databases">
        <title>Verminephrobacter genomes.</title>
        <authorList>
            <person name="Lund M.B."/>
        </authorList>
    </citation>
    <scope>NUCLEOTIDE SEQUENCE [LARGE SCALE GENOMIC DNA]</scope>
    <source>
        <strain evidence="3">AtM5-05</strain>
    </source>
</reference>
<gene>
    <name evidence="2" type="ORF">D5039_02405</name>
</gene>
<protein>
    <submittedName>
        <fullName evidence="2">Uncharacterized protein</fullName>
    </submittedName>
</protein>
<sequence length="107" mass="11289">MSLAAISARTGTVFQPRTGARNTTPSRSTSPGTVTQIPRITLASGSCRIIARTAVPRVAMLSSTAPGLERTATDRLLKGRPRRSSATTDMWPMPMSAPMKTECAGLS</sequence>